<proteinExistence type="inferred from homology"/>
<evidence type="ECO:0000256" key="5">
    <source>
        <dbReference type="ARBA" id="ARBA00023033"/>
    </source>
</evidence>
<organism evidence="7 8">
    <name type="scientific">Fusarium denticulatum</name>
    <dbReference type="NCBI Taxonomy" id="48507"/>
    <lineage>
        <taxon>Eukaryota</taxon>
        <taxon>Fungi</taxon>
        <taxon>Dikarya</taxon>
        <taxon>Ascomycota</taxon>
        <taxon>Pezizomycotina</taxon>
        <taxon>Sordariomycetes</taxon>
        <taxon>Hypocreomycetidae</taxon>
        <taxon>Hypocreales</taxon>
        <taxon>Nectriaceae</taxon>
        <taxon>Fusarium</taxon>
        <taxon>Fusarium fujikuroi species complex</taxon>
    </lineage>
</organism>
<evidence type="ECO:0000313" key="8">
    <source>
        <dbReference type="Proteomes" id="UP000562682"/>
    </source>
</evidence>
<comment type="similarity">
    <text evidence="1">Belongs to the paxM FAD-dependent monooxygenase family.</text>
</comment>
<reference evidence="7 8" key="1">
    <citation type="submission" date="2020-05" db="EMBL/GenBank/DDBJ databases">
        <title>Identification and distribution of gene clusters putatively required for synthesis of sphingolipid metabolism inhibitors in phylogenetically diverse species of the filamentous fungus Fusarium.</title>
        <authorList>
            <person name="Kim H.-S."/>
            <person name="Busman M."/>
            <person name="Brown D.W."/>
            <person name="Divon H."/>
            <person name="Uhlig S."/>
            <person name="Proctor R.H."/>
        </authorList>
    </citation>
    <scope>NUCLEOTIDE SEQUENCE [LARGE SCALE GENOMIC DNA]</scope>
    <source>
        <strain evidence="7 8">NRRL 25311</strain>
    </source>
</reference>
<evidence type="ECO:0000313" key="7">
    <source>
        <dbReference type="EMBL" id="KAF5668241.1"/>
    </source>
</evidence>
<protein>
    <submittedName>
        <fullName evidence="7">Salicylate 1-monooxygenase</fullName>
    </submittedName>
</protein>
<comment type="caution">
    <text evidence="7">The sequence shown here is derived from an EMBL/GenBank/DDBJ whole genome shotgun (WGS) entry which is preliminary data.</text>
</comment>
<evidence type="ECO:0000259" key="6">
    <source>
        <dbReference type="Pfam" id="PF01494"/>
    </source>
</evidence>
<dbReference type="Pfam" id="PF01494">
    <property type="entry name" value="FAD_binding_3"/>
    <property type="match status" value="1"/>
</dbReference>
<sequence length="438" mass="48956">MTLKVGVIGAGIGGLSAAIALRRTGAQVEVFERSNFKDEIGAAITITPNGMRVLRRFGFDPKTARGVQNKQMRMVHPQTLEDLVVENFSQVEDDYGAPFMFFHRVDLHTALKEMAVSSDERYPGPPVVIHNGHSVKSLDCEKAMIILDNGQTFEKDFVVIADGVRVSSVSIALQSQQANLCQTKLIDQITQKDVPLEDIGSSFYRCLIPFSEVNKNPDLEAIFKNQDPGFWVPFDLSTGTFLVTYPCRDGKMLNVAFRHKTKEENEHAVEWNTDTSVQDITAMVGGFNPLVAKLFSLSTSVSVHKLFRREPLETYTRERAVIIGDAAHPIQPTHAQSAVLAIEEAAALEALFKDMQSPENVAERLGLYNDILNRRIHVTQLLSDAQPGISSVLRKRAEDIWEQGIFPPEAMNFTKPIRDFFYAWDVMEETENVLARAT</sequence>
<feature type="domain" description="FAD-binding" evidence="6">
    <location>
        <begin position="3"/>
        <end position="353"/>
    </location>
</feature>
<gene>
    <name evidence="7" type="ORF">FDENT_11857</name>
</gene>
<dbReference type="Proteomes" id="UP000562682">
    <property type="component" value="Unassembled WGS sequence"/>
</dbReference>
<dbReference type="InterPro" id="IPR050493">
    <property type="entry name" value="FAD-dep_Monooxygenase_BioMet"/>
</dbReference>
<dbReference type="InterPro" id="IPR002938">
    <property type="entry name" value="FAD-bd"/>
</dbReference>
<keyword evidence="8" id="KW-1185">Reference proteome</keyword>
<dbReference type="PANTHER" id="PTHR13789:SF314">
    <property type="entry name" value="FAD-BINDING DOMAIN-CONTAINING PROTEIN"/>
    <property type="match status" value="1"/>
</dbReference>
<keyword evidence="2" id="KW-0285">Flavoprotein</keyword>
<keyword evidence="5 7" id="KW-0503">Monooxygenase</keyword>
<evidence type="ECO:0000256" key="4">
    <source>
        <dbReference type="ARBA" id="ARBA00023002"/>
    </source>
</evidence>
<evidence type="ECO:0000256" key="3">
    <source>
        <dbReference type="ARBA" id="ARBA00022827"/>
    </source>
</evidence>
<keyword evidence="3" id="KW-0274">FAD</keyword>
<dbReference type="InterPro" id="IPR036188">
    <property type="entry name" value="FAD/NAD-bd_sf"/>
</dbReference>
<dbReference type="SUPFAM" id="SSF51905">
    <property type="entry name" value="FAD/NAD(P)-binding domain"/>
    <property type="match status" value="1"/>
</dbReference>
<dbReference type="Gene3D" id="3.50.50.60">
    <property type="entry name" value="FAD/NAD(P)-binding domain"/>
    <property type="match status" value="1"/>
</dbReference>
<keyword evidence="4" id="KW-0560">Oxidoreductase</keyword>
<dbReference type="AlphaFoldDB" id="A0A8H5TEH2"/>
<name>A0A8H5TEH2_9HYPO</name>
<evidence type="ECO:0000256" key="1">
    <source>
        <dbReference type="ARBA" id="ARBA00007992"/>
    </source>
</evidence>
<evidence type="ECO:0000256" key="2">
    <source>
        <dbReference type="ARBA" id="ARBA00022630"/>
    </source>
</evidence>
<accession>A0A8H5TEH2</accession>
<dbReference type="GO" id="GO:0004497">
    <property type="term" value="F:monooxygenase activity"/>
    <property type="evidence" value="ECO:0007669"/>
    <property type="project" value="UniProtKB-KW"/>
</dbReference>
<dbReference type="PANTHER" id="PTHR13789">
    <property type="entry name" value="MONOOXYGENASE"/>
    <property type="match status" value="1"/>
</dbReference>
<dbReference type="GO" id="GO:0071949">
    <property type="term" value="F:FAD binding"/>
    <property type="evidence" value="ECO:0007669"/>
    <property type="project" value="InterPro"/>
</dbReference>
<dbReference type="EMBL" id="JAAOAK010000394">
    <property type="protein sequence ID" value="KAF5668241.1"/>
    <property type="molecule type" value="Genomic_DNA"/>
</dbReference>
<dbReference type="PRINTS" id="PR00420">
    <property type="entry name" value="RNGMNOXGNASE"/>
</dbReference>
<dbReference type="SUPFAM" id="SSF54373">
    <property type="entry name" value="FAD-linked reductases, C-terminal domain"/>
    <property type="match status" value="1"/>
</dbReference>